<reference evidence="3" key="1">
    <citation type="submission" date="2016-11" db="UniProtKB">
        <authorList>
            <consortium name="WormBaseParasite"/>
        </authorList>
    </citation>
    <scope>IDENTIFICATION</scope>
</reference>
<accession>A0A1I7WJC5</accession>
<name>A0A1I7WJC5_HETBA</name>
<keyword evidence="1" id="KW-1133">Transmembrane helix</keyword>
<evidence type="ECO:0000313" key="3">
    <source>
        <dbReference type="WBParaSite" id="Hba_05119"/>
    </source>
</evidence>
<dbReference type="Proteomes" id="UP000095283">
    <property type="component" value="Unplaced"/>
</dbReference>
<evidence type="ECO:0000256" key="1">
    <source>
        <dbReference type="SAM" id="Phobius"/>
    </source>
</evidence>
<keyword evidence="1" id="KW-0472">Membrane</keyword>
<keyword evidence="2" id="KW-1185">Reference proteome</keyword>
<feature type="transmembrane region" description="Helical" evidence="1">
    <location>
        <begin position="33"/>
        <end position="51"/>
    </location>
</feature>
<dbReference type="AlphaFoldDB" id="A0A1I7WJC5"/>
<dbReference type="WBParaSite" id="Hba_05119">
    <property type="protein sequence ID" value="Hba_05119"/>
    <property type="gene ID" value="Hba_05119"/>
</dbReference>
<evidence type="ECO:0000313" key="2">
    <source>
        <dbReference type="Proteomes" id="UP000095283"/>
    </source>
</evidence>
<feature type="transmembrane region" description="Helical" evidence="1">
    <location>
        <begin position="9"/>
        <end position="27"/>
    </location>
</feature>
<keyword evidence="1" id="KW-0812">Transmembrane</keyword>
<feature type="transmembrane region" description="Helical" evidence="1">
    <location>
        <begin position="112"/>
        <end position="134"/>
    </location>
</feature>
<feature type="transmembrane region" description="Helical" evidence="1">
    <location>
        <begin position="84"/>
        <end position="106"/>
    </location>
</feature>
<sequence length="156" mass="18052">MYCKLDRSLLYISYIILGTRIVKTTLMYCFRTIIQYSLFTFSCLFLLRYFLTSKRSVNNVREKNWKKDTVYLYQLGRTKVMPGISYGVVVFIFISGSNGISLNALIDVSFIIGTQSLFGLGLVVQMNNLQFIVMKRQKIIKDSRFLSCQFLPPGVF</sequence>
<organism evidence="2 3">
    <name type="scientific">Heterorhabditis bacteriophora</name>
    <name type="common">Entomopathogenic nematode worm</name>
    <dbReference type="NCBI Taxonomy" id="37862"/>
    <lineage>
        <taxon>Eukaryota</taxon>
        <taxon>Metazoa</taxon>
        <taxon>Ecdysozoa</taxon>
        <taxon>Nematoda</taxon>
        <taxon>Chromadorea</taxon>
        <taxon>Rhabditida</taxon>
        <taxon>Rhabditina</taxon>
        <taxon>Rhabditomorpha</taxon>
        <taxon>Strongyloidea</taxon>
        <taxon>Heterorhabditidae</taxon>
        <taxon>Heterorhabditis</taxon>
    </lineage>
</organism>
<protein>
    <submittedName>
        <fullName evidence="3">7TM_GPCR_Srx domain-containing protein</fullName>
    </submittedName>
</protein>
<proteinExistence type="predicted"/>